<evidence type="ECO:0000313" key="2">
    <source>
        <dbReference type="Proteomes" id="UP000233742"/>
    </source>
</evidence>
<evidence type="ECO:0000313" key="1">
    <source>
        <dbReference type="EMBL" id="AUH32350.1"/>
    </source>
</evidence>
<dbReference type="AlphaFoldDB" id="A0A2K9EBS2"/>
<protein>
    <recommendedName>
        <fullName evidence="3">ANTAR domain-containing protein</fullName>
    </recommendedName>
</protein>
<dbReference type="Proteomes" id="UP000233742">
    <property type="component" value="Chromosome"/>
</dbReference>
<evidence type="ECO:0008006" key="3">
    <source>
        <dbReference type="Google" id="ProtNLM"/>
    </source>
</evidence>
<reference evidence="1 2" key="1">
    <citation type="submission" date="2017-12" db="EMBL/GenBank/DDBJ databases">
        <authorList>
            <person name="Hurst M.R.H."/>
        </authorList>
    </citation>
    <scope>NUCLEOTIDE SEQUENCE [LARGE SCALE GENOMIC DNA]</scope>
    <source>
        <strain evidence="1 2">BM15</strain>
    </source>
</reference>
<organism evidence="1 2">
    <name type="scientific">Paracoccus tegillarcae</name>
    <dbReference type="NCBI Taxonomy" id="1529068"/>
    <lineage>
        <taxon>Bacteria</taxon>
        <taxon>Pseudomonadati</taxon>
        <taxon>Pseudomonadota</taxon>
        <taxon>Alphaproteobacteria</taxon>
        <taxon>Rhodobacterales</taxon>
        <taxon>Paracoccaceae</taxon>
        <taxon>Paracoccus</taxon>
    </lineage>
</organism>
<gene>
    <name evidence="1" type="ORF">CUV01_02155</name>
</gene>
<dbReference type="RefSeq" id="WP_101459026.1">
    <property type="nucleotide sequence ID" value="NZ_CP025408.1"/>
</dbReference>
<dbReference type="EMBL" id="CP025408">
    <property type="protein sequence ID" value="AUH32350.1"/>
    <property type="molecule type" value="Genomic_DNA"/>
</dbReference>
<keyword evidence="2" id="KW-1185">Reference proteome</keyword>
<accession>A0A2K9EBS2</accession>
<dbReference type="KEGG" id="paro:CUV01_02155"/>
<sequence length="78" mass="8944">MQKPPHSDWPGDRVTEARAVIADVVHHSDQMLRLACIVLVRHGETAEERADAQRLLLVVDARRPVQRAQREDQGRTER</sequence>
<proteinExistence type="predicted"/>
<dbReference type="OrthoDB" id="7864095at2"/>
<name>A0A2K9EBS2_9RHOB</name>